<evidence type="ECO:0000259" key="2">
    <source>
        <dbReference type="PROSITE" id="PS50879"/>
    </source>
</evidence>
<evidence type="ECO:0000256" key="1">
    <source>
        <dbReference type="SAM" id="MobiDB-lite"/>
    </source>
</evidence>
<feature type="domain" description="RNase H type-1" evidence="2">
    <location>
        <begin position="1"/>
        <end position="48"/>
    </location>
</feature>
<organism evidence="3 4">
    <name type="scientific">Mycteria americana</name>
    <name type="common">Wood stork</name>
    <dbReference type="NCBI Taxonomy" id="33587"/>
    <lineage>
        <taxon>Eukaryota</taxon>
        <taxon>Metazoa</taxon>
        <taxon>Chordata</taxon>
        <taxon>Craniata</taxon>
        <taxon>Vertebrata</taxon>
        <taxon>Euteleostomi</taxon>
        <taxon>Archelosauria</taxon>
        <taxon>Archosauria</taxon>
        <taxon>Dinosauria</taxon>
        <taxon>Saurischia</taxon>
        <taxon>Theropoda</taxon>
        <taxon>Coelurosauria</taxon>
        <taxon>Aves</taxon>
        <taxon>Neognathae</taxon>
        <taxon>Neoaves</taxon>
        <taxon>Aequornithes</taxon>
        <taxon>Ciconiiformes</taxon>
        <taxon>Ciconiidae</taxon>
        <taxon>Mycteria</taxon>
    </lineage>
</organism>
<name>A0AAN7NHN8_MYCAM</name>
<dbReference type="AlphaFoldDB" id="A0AAN7NHN8"/>
<sequence>MGEEIQLLQDIQQPKEVAVMHCKAHQFGQTMINVGNRLADKTSREAAEQSILALVPIKSTKRCILATSGWLVPRTEEELVQSKTPETHAEQISGCRAERPPLQFATPANGDADSKALSYVAGSRSQASLSLQSAAPMAGTKSMQDSPPLYARAAADSLPHPMEAAMGSDETCNHSLPSLRHY</sequence>
<dbReference type="EMBL" id="JAUNZN010000003">
    <property type="protein sequence ID" value="KAK4824694.1"/>
    <property type="molecule type" value="Genomic_DNA"/>
</dbReference>
<reference evidence="3 4" key="1">
    <citation type="journal article" date="2023" name="J. Hered.">
        <title>Chromosome-level genome of the wood stork (Mycteria americana) provides insight into avian chromosome evolution.</title>
        <authorList>
            <person name="Flamio R. Jr."/>
            <person name="Ramstad K.M."/>
        </authorList>
    </citation>
    <scope>NUCLEOTIDE SEQUENCE [LARGE SCALE GENOMIC DNA]</scope>
    <source>
        <strain evidence="3">JAX WOST 10</strain>
    </source>
</reference>
<dbReference type="Gene3D" id="3.30.420.10">
    <property type="entry name" value="Ribonuclease H-like superfamily/Ribonuclease H"/>
    <property type="match status" value="1"/>
</dbReference>
<accession>A0AAN7NHN8</accession>
<evidence type="ECO:0000313" key="3">
    <source>
        <dbReference type="EMBL" id="KAK4824694.1"/>
    </source>
</evidence>
<gene>
    <name evidence="3" type="ORF">QYF61_017765</name>
</gene>
<keyword evidence="4" id="KW-1185">Reference proteome</keyword>
<comment type="caution">
    <text evidence="3">The sequence shown here is derived from an EMBL/GenBank/DDBJ whole genome shotgun (WGS) entry which is preliminary data.</text>
</comment>
<dbReference type="PROSITE" id="PS50879">
    <property type="entry name" value="RNASE_H_1"/>
    <property type="match status" value="1"/>
</dbReference>
<protein>
    <recommendedName>
        <fullName evidence="2">RNase H type-1 domain-containing protein</fullName>
    </recommendedName>
</protein>
<evidence type="ECO:0000313" key="4">
    <source>
        <dbReference type="Proteomes" id="UP001333110"/>
    </source>
</evidence>
<proteinExistence type="predicted"/>
<feature type="region of interest" description="Disordered" evidence="1">
    <location>
        <begin position="132"/>
        <end position="182"/>
    </location>
</feature>
<dbReference type="Proteomes" id="UP001333110">
    <property type="component" value="Unassembled WGS sequence"/>
</dbReference>
<feature type="region of interest" description="Disordered" evidence="1">
    <location>
        <begin position="81"/>
        <end position="109"/>
    </location>
</feature>
<dbReference type="GO" id="GO:0003676">
    <property type="term" value="F:nucleic acid binding"/>
    <property type="evidence" value="ECO:0007669"/>
    <property type="project" value="InterPro"/>
</dbReference>
<dbReference type="GO" id="GO:0004523">
    <property type="term" value="F:RNA-DNA hybrid ribonuclease activity"/>
    <property type="evidence" value="ECO:0007669"/>
    <property type="project" value="InterPro"/>
</dbReference>
<dbReference type="InterPro" id="IPR036397">
    <property type="entry name" value="RNaseH_sf"/>
</dbReference>
<dbReference type="InterPro" id="IPR002156">
    <property type="entry name" value="RNaseH_domain"/>
</dbReference>